<dbReference type="InterPro" id="IPR036188">
    <property type="entry name" value="FAD/NAD-bd_sf"/>
</dbReference>
<evidence type="ECO:0000256" key="3">
    <source>
        <dbReference type="ARBA" id="ARBA00048132"/>
    </source>
</evidence>
<feature type="domain" description="FAD/NAD(P)-binding" evidence="5">
    <location>
        <begin position="17"/>
        <end position="296"/>
    </location>
</feature>
<keyword evidence="1" id="KW-0285">Flavoprotein</keyword>
<keyword evidence="4" id="KW-1133">Transmembrane helix</keyword>
<evidence type="ECO:0000256" key="1">
    <source>
        <dbReference type="ARBA" id="ARBA00022630"/>
    </source>
</evidence>
<dbReference type="PRINTS" id="PR00368">
    <property type="entry name" value="FADPNR"/>
</dbReference>
<dbReference type="InterPro" id="IPR050097">
    <property type="entry name" value="Ferredoxin-NADP_redctase_2"/>
</dbReference>
<reference evidence="6 7" key="1">
    <citation type="submission" date="2013-08" db="EMBL/GenBank/DDBJ databases">
        <title>Genome sequencing of Cellulomonas carbonis T26.</title>
        <authorList>
            <person name="Chen F."/>
            <person name="Li Y."/>
            <person name="Wang G."/>
        </authorList>
    </citation>
    <scope>NUCLEOTIDE SEQUENCE [LARGE SCALE GENOMIC DNA]</scope>
    <source>
        <strain evidence="6 7">T26</strain>
    </source>
</reference>
<dbReference type="Gene3D" id="3.50.50.60">
    <property type="entry name" value="FAD/NAD(P)-binding domain"/>
    <property type="match status" value="2"/>
</dbReference>
<feature type="transmembrane region" description="Helical" evidence="4">
    <location>
        <begin position="14"/>
        <end position="35"/>
    </location>
</feature>
<comment type="caution">
    <text evidence="6">The sequence shown here is derived from an EMBL/GenBank/DDBJ whole genome shotgun (WGS) entry which is preliminary data.</text>
</comment>
<gene>
    <name evidence="6" type="ORF">N868_07995</name>
</gene>
<dbReference type="EMBL" id="AXCY01000190">
    <property type="protein sequence ID" value="KGM08601.1"/>
    <property type="molecule type" value="Genomic_DNA"/>
</dbReference>
<accession>A0A0A0BKT1</accession>
<proteinExistence type="predicted"/>
<dbReference type="OrthoDB" id="9786503at2"/>
<keyword evidence="7" id="KW-1185">Reference proteome</keyword>
<dbReference type="GO" id="GO:0004791">
    <property type="term" value="F:thioredoxin-disulfide reductase (NADPH) activity"/>
    <property type="evidence" value="ECO:0007669"/>
    <property type="project" value="UniProtKB-EC"/>
</dbReference>
<dbReference type="PRINTS" id="PR00469">
    <property type="entry name" value="PNDRDTASEII"/>
</dbReference>
<name>A0A0A0BKT1_9CELL</name>
<evidence type="ECO:0000313" key="6">
    <source>
        <dbReference type="EMBL" id="KGM08601.1"/>
    </source>
</evidence>
<dbReference type="RefSeq" id="WP_052426582.1">
    <property type="nucleotide sequence ID" value="NZ_AXCY01000190.1"/>
</dbReference>
<dbReference type="InterPro" id="IPR023753">
    <property type="entry name" value="FAD/NAD-binding_dom"/>
</dbReference>
<reference evidence="6 7" key="2">
    <citation type="journal article" date="2015" name="Stand. Genomic Sci.">
        <title>Draft genome sequence of Cellulomonas carbonis T26(T) and comparative analysis of six Cellulomonas genomes.</title>
        <authorList>
            <person name="Zhuang W."/>
            <person name="Zhang S."/>
            <person name="Xia X."/>
            <person name="Wang G."/>
        </authorList>
    </citation>
    <scope>NUCLEOTIDE SEQUENCE [LARGE SCALE GENOMIC DNA]</scope>
    <source>
        <strain evidence="6 7">T26</strain>
    </source>
</reference>
<evidence type="ECO:0000313" key="7">
    <source>
        <dbReference type="Proteomes" id="UP000029839"/>
    </source>
</evidence>
<protein>
    <submittedName>
        <fullName evidence="6">Thioredoxin reductase</fullName>
    </submittedName>
</protein>
<evidence type="ECO:0000256" key="4">
    <source>
        <dbReference type="SAM" id="Phobius"/>
    </source>
</evidence>
<comment type="catalytic activity">
    <reaction evidence="3">
        <text>[thioredoxin]-dithiol + NADP(+) = [thioredoxin]-disulfide + NADPH + H(+)</text>
        <dbReference type="Rhea" id="RHEA:20345"/>
        <dbReference type="Rhea" id="RHEA-COMP:10698"/>
        <dbReference type="Rhea" id="RHEA-COMP:10700"/>
        <dbReference type="ChEBI" id="CHEBI:15378"/>
        <dbReference type="ChEBI" id="CHEBI:29950"/>
        <dbReference type="ChEBI" id="CHEBI:50058"/>
        <dbReference type="ChEBI" id="CHEBI:57783"/>
        <dbReference type="ChEBI" id="CHEBI:58349"/>
        <dbReference type="EC" id="1.8.1.9"/>
    </reaction>
</comment>
<keyword evidence="4" id="KW-0472">Membrane</keyword>
<dbReference type="PANTHER" id="PTHR48105">
    <property type="entry name" value="THIOREDOXIN REDUCTASE 1-RELATED-RELATED"/>
    <property type="match status" value="1"/>
</dbReference>
<evidence type="ECO:0000259" key="5">
    <source>
        <dbReference type="Pfam" id="PF07992"/>
    </source>
</evidence>
<dbReference type="Proteomes" id="UP000029839">
    <property type="component" value="Unassembled WGS sequence"/>
</dbReference>
<keyword evidence="2" id="KW-0560">Oxidoreductase</keyword>
<dbReference type="SUPFAM" id="SSF51905">
    <property type="entry name" value="FAD/NAD(P)-binding domain"/>
    <property type="match status" value="1"/>
</dbReference>
<keyword evidence="4" id="KW-0812">Transmembrane</keyword>
<dbReference type="Pfam" id="PF07992">
    <property type="entry name" value="Pyr_redox_2"/>
    <property type="match status" value="1"/>
</dbReference>
<dbReference type="AlphaFoldDB" id="A0A0A0BKT1"/>
<evidence type="ECO:0000256" key="2">
    <source>
        <dbReference type="ARBA" id="ARBA00023002"/>
    </source>
</evidence>
<organism evidence="6 7">
    <name type="scientific">Cellulomonas carbonis T26</name>
    <dbReference type="NCBI Taxonomy" id="947969"/>
    <lineage>
        <taxon>Bacteria</taxon>
        <taxon>Bacillati</taxon>
        <taxon>Actinomycetota</taxon>
        <taxon>Actinomycetes</taxon>
        <taxon>Micrococcales</taxon>
        <taxon>Cellulomonadaceae</taxon>
        <taxon>Cellulomonas</taxon>
    </lineage>
</organism>
<sequence>MDTTTHRIDPDDDATWDVVVVGGGSAGLSAALMLVRARRRVVVLDAAAPRNRFAPHMHGVLGHDGRSPLALLAAGRDEVTSYGGEIRTVDVVHARRTEGGLEVRTADGAMLKTRRLVVATGLRDELPDVPGLAESWGRGVVVCPYCDGWESRDARIGVLATGERSVHQVQLVRQWSATVTYLTDAVGIADDATRRELDARGIDVLEGPVERVVERDGELDVVLAGGRHVVVDRLFTAPDPVPRDEVLRELGAERRDTPVGSFVAVDPTGRTSVEGVWAVGNVVDPGATVPVAMAAGTLAGGMVNHDLVLEDVRDAVAAAAPAG</sequence>